<gene>
    <name evidence="2" type="ORF">FHS90_002637</name>
</gene>
<sequence length="155" mass="17925">MEQLSLPAFSYKLKESDGKTFIYDAVRRKWLVLTPEEWVRQHLLHFLHAYLQYPKPLMSVERGTRYNRLQKRTDICVYGGDGKVLLLVECKAPTVPISTQTLQQAAVYNQTIKAPYLLLSNGHHHYCWRVAEDGVSLEPLAELPPFDQLKKDGVR</sequence>
<feature type="domain" description="Type I restriction enzyme R protein N-terminal" evidence="1">
    <location>
        <begin position="35"/>
        <end position="144"/>
    </location>
</feature>
<name>A0A839GU41_9BACT</name>
<dbReference type="Proteomes" id="UP000563094">
    <property type="component" value="Unassembled WGS sequence"/>
</dbReference>
<organism evidence="2 3">
    <name type="scientific">Rufibacter quisquiliarum</name>
    <dbReference type="NCBI Taxonomy" id="1549639"/>
    <lineage>
        <taxon>Bacteria</taxon>
        <taxon>Pseudomonadati</taxon>
        <taxon>Bacteroidota</taxon>
        <taxon>Cytophagia</taxon>
        <taxon>Cytophagales</taxon>
        <taxon>Hymenobacteraceae</taxon>
        <taxon>Rufibacter</taxon>
    </lineage>
</organism>
<evidence type="ECO:0000313" key="2">
    <source>
        <dbReference type="EMBL" id="MBA9077918.1"/>
    </source>
</evidence>
<dbReference type="Gene3D" id="3.90.1570.30">
    <property type="match status" value="1"/>
</dbReference>
<keyword evidence="3" id="KW-1185">Reference proteome</keyword>
<comment type="caution">
    <text evidence="2">The sequence shown here is derived from an EMBL/GenBank/DDBJ whole genome shotgun (WGS) entry which is preliminary data.</text>
</comment>
<accession>A0A839GU41</accession>
<proteinExistence type="predicted"/>
<dbReference type="Pfam" id="PF13588">
    <property type="entry name" value="HSDR_N_2"/>
    <property type="match status" value="1"/>
</dbReference>
<evidence type="ECO:0000313" key="3">
    <source>
        <dbReference type="Proteomes" id="UP000563094"/>
    </source>
</evidence>
<dbReference type="RefSeq" id="WP_182513297.1">
    <property type="nucleotide sequence ID" value="NZ_JACJIQ010000009.1"/>
</dbReference>
<protein>
    <recommendedName>
        <fullName evidence="1">Type I restriction enzyme R protein N-terminal domain-containing protein</fullName>
    </recommendedName>
</protein>
<reference evidence="2 3" key="1">
    <citation type="submission" date="2020-08" db="EMBL/GenBank/DDBJ databases">
        <title>Genomic Encyclopedia of Type Strains, Phase IV (KMG-IV): sequencing the most valuable type-strain genomes for metagenomic binning, comparative biology and taxonomic classification.</title>
        <authorList>
            <person name="Goeker M."/>
        </authorList>
    </citation>
    <scope>NUCLEOTIDE SEQUENCE [LARGE SCALE GENOMIC DNA]</scope>
    <source>
        <strain evidence="2 3">DSM 29854</strain>
    </source>
</reference>
<dbReference type="AlphaFoldDB" id="A0A839GU41"/>
<dbReference type="EMBL" id="JACJIQ010000009">
    <property type="protein sequence ID" value="MBA9077918.1"/>
    <property type="molecule type" value="Genomic_DNA"/>
</dbReference>
<dbReference type="InterPro" id="IPR029464">
    <property type="entry name" value="HSDR_N"/>
</dbReference>
<evidence type="ECO:0000259" key="1">
    <source>
        <dbReference type="Pfam" id="PF13588"/>
    </source>
</evidence>